<protein>
    <recommendedName>
        <fullName evidence="13">Cytochrome P450</fullName>
    </recommendedName>
</protein>
<dbReference type="InterPro" id="IPR050479">
    <property type="entry name" value="CYP11_CYP27_families"/>
</dbReference>
<dbReference type="CDD" id="cd11054">
    <property type="entry name" value="CYP24A1-like"/>
    <property type="match status" value="1"/>
</dbReference>
<accession>A0AAU9WJ42</accession>
<evidence type="ECO:0000256" key="10">
    <source>
        <dbReference type="SAM" id="MobiDB-lite"/>
    </source>
</evidence>
<evidence type="ECO:0000256" key="1">
    <source>
        <dbReference type="ARBA" id="ARBA00001971"/>
    </source>
</evidence>
<dbReference type="InterPro" id="IPR036396">
    <property type="entry name" value="Cyt_P450_sf"/>
</dbReference>
<organism evidence="11 12">
    <name type="scientific">Pocillopora meandrina</name>
    <dbReference type="NCBI Taxonomy" id="46732"/>
    <lineage>
        <taxon>Eukaryota</taxon>
        <taxon>Metazoa</taxon>
        <taxon>Cnidaria</taxon>
        <taxon>Anthozoa</taxon>
        <taxon>Hexacorallia</taxon>
        <taxon>Scleractinia</taxon>
        <taxon>Astrocoeniina</taxon>
        <taxon>Pocilloporidae</taxon>
        <taxon>Pocillopora</taxon>
    </lineage>
</organism>
<evidence type="ECO:0000256" key="5">
    <source>
        <dbReference type="ARBA" id="ARBA00023002"/>
    </source>
</evidence>
<dbReference type="Gene3D" id="1.10.630.10">
    <property type="entry name" value="Cytochrome P450"/>
    <property type="match status" value="1"/>
</dbReference>
<keyword evidence="12" id="KW-1185">Reference proteome</keyword>
<keyword evidence="4 8" id="KW-0479">Metal-binding</keyword>
<dbReference type="SUPFAM" id="SSF48264">
    <property type="entry name" value="Cytochrome P450"/>
    <property type="match status" value="1"/>
</dbReference>
<dbReference type="InterPro" id="IPR017972">
    <property type="entry name" value="Cyt_P450_CS"/>
</dbReference>
<name>A0AAU9WJ42_9CNID</name>
<proteinExistence type="inferred from homology"/>
<dbReference type="GO" id="GO:0016705">
    <property type="term" value="F:oxidoreductase activity, acting on paired donors, with incorporation or reduction of molecular oxygen"/>
    <property type="evidence" value="ECO:0007669"/>
    <property type="project" value="InterPro"/>
</dbReference>
<evidence type="ECO:0000313" key="11">
    <source>
        <dbReference type="EMBL" id="CAH3113277.1"/>
    </source>
</evidence>
<keyword evidence="5 9" id="KW-0560">Oxidoreductase</keyword>
<keyword evidence="7 9" id="KW-0503">Monooxygenase</keyword>
<comment type="similarity">
    <text evidence="2 9">Belongs to the cytochrome P450 family.</text>
</comment>
<dbReference type="PANTHER" id="PTHR24279">
    <property type="entry name" value="CYTOCHROME P450"/>
    <property type="match status" value="1"/>
</dbReference>
<sequence length="526" mass="61162">MYSLSRFALRKNLIPCYEVLKPFNSLLRFQKTEAVSDRSGDQESATQGKPFQDIPGRPKNFKSFVEFYWKSERFTKGYKMLDELFQTYGPIFKEFAFLGTYSVHLIDPVDQEKALRAEGKYPTRVMIDFWLEHRQRRNYFPGILLLQGEEWYRVRHSVAPKIMRPKIMEENIDNFTAVTKDAIARLAKLKEECGPDRHIPDLEEELSKWATESVGTLAFDSRLGLYEDPPKEEAMRFITEVHNFFSISHKLFFSVSRRLGKNFSIDTPLLKKFFKTADTLIEIGEGFVDKKMNELKEMSDKGIDNTQAVPLLTYLLTKKELTPQEVVGVLLDVVGAGVDTTANTTLWMLYNLGRNPHVQDKLYQEVESVVGKDADVTSQSLAKLSYLKACLKETMRRLHPVISANSRILDEDIELRGYHVPAGTFIVLENYCTARSEKYFEDPLEYKPERWLREQREEAHAFASIPFGFGPRMCLGRRLAELEIYLFVCKLLQRFQIEYNQGPLEMYQKILMVPDKPVKIKLIDRR</sequence>
<gene>
    <name evidence="11" type="ORF">PMEA_00004885</name>
</gene>
<dbReference type="FunFam" id="1.10.630.10:FF:000006">
    <property type="entry name" value="Cytochrome P450 302a1, mitochondrial"/>
    <property type="match status" value="1"/>
</dbReference>
<feature type="region of interest" description="Disordered" evidence="10">
    <location>
        <begin position="37"/>
        <end position="57"/>
    </location>
</feature>
<comment type="caution">
    <text evidence="11">The sequence shown here is derived from an EMBL/GenBank/DDBJ whole genome shotgun (WGS) entry which is preliminary data.</text>
</comment>
<dbReference type="GO" id="GO:0004497">
    <property type="term" value="F:monooxygenase activity"/>
    <property type="evidence" value="ECO:0007669"/>
    <property type="project" value="UniProtKB-KW"/>
</dbReference>
<dbReference type="InterPro" id="IPR002401">
    <property type="entry name" value="Cyt_P450_E_grp-I"/>
</dbReference>
<keyword evidence="6 8" id="KW-0408">Iron</keyword>
<evidence type="ECO:0000256" key="8">
    <source>
        <dbReference type="PIRSR" id="PIRSR602401-1"/>
    </source>
</evidence>
<evidence type="ECO:0000256" key="6">
    <source>
        <dbReference type="ARBA" id="ARBA00023004"/>
    </source>
</evidence>
<dbReference type="GO" id="GO:0020037">
    <property type="term" value="F:heme binding"/>
    <property type="evidence" value="ECO:0007669"/>
    <property type="project" value="InterPro"/>
</dbReference>
<evidence type="ECO:0000256" key="2">
    <source>
        <dbReference type="ARBA" id="ARBA00010617"/>
    </source>
</evidence>
<dbReference type="PROSITE" id="PS00086">
    <property type="entry name" value="CYTOCHROME_P450"/>
    <property type="match status" value="1"/>
</dbReference>
<dbReference type="AlphaFoldDB" id="A0AAU9WJ42"/>
<dbReference type="PANTHER" id="PTHR24279:SF120">
    <property type="entry name" value="CYTOCHROME P450"/>
    <property type="match status" value="1"/>
</dbReference>
<evidence type="ECO:0008006" key="13">
    <source>
        <dbReference type="Google" id="ProtNLM"/>
    </source>
</evidence>
<dbReference type="GO" id="GO:0005506">
    <property type="term" value="F:iron ion binding"/>
    <property type="evidence" value="ECO:0007669"/>
    <property type="project" value="InterPro"/>
</dbReference>
<dbReference type="EMBL" id="CALNXJ010000013">
    <property type="protein sequence ID" value="CAH3113277.1"/>
    <property type="molecule type" value="Genomic_DNA"/>
</dbReference>
<evidence type="ECO:0000256" key="4">
    <source>
        <dbReference type="ARBA" id="ARBA00022723"/>
    </source>
</evidence>
<dbReference type="PRINTS" id="PR00385">
    <property type="entry name" value="P450"/>
</dbReference>
<keyword evidence="3 8" id="KW-0349">Heme</keyword>
<evidence type="ECO:0000256" key="9">
    <source>
        <dbReference type="RuleBase" id="RU000461"/>
    </source>
</evidence>
<dbReference type="Proteomes" id="UP001159428">
    <property type="component" value="Unassembled WGS sequence"/>
</dbReference>
<evidence type="ECO:0000313" key="12">
    <source>
        <dbReference type="Proteomes" id="UP001159428"/>
    </source>
</evidence>
<evidence type="ECO:0000256" key="7">
    <source>
        <dbReference type="ARBA" id="ARBA00023033"/>
    </source>
</evidence>
<dbReference type="PRINTS" id="PR00463">
    <property type="entry name" value="EP450I"/>
</dbReference>
<reference evidence="11 12" key="1">
    <citation type="submission" date="2022-05" db="EMBL/GenBank/DDBJ databases">
        <authorList>
            <consortium name="Genoscope - CEA"/>
            <person name="William W."/>
        </authorList>
    </citation>
    <scope>NUCLEOTIDE SEQUENCE [LARGE SCALE GENOMIC DNA]</scope>
</reference>
<evidence type="ECO:0000256" key="3">
    <source>
        <dbReference type="ARBA" id="ARBA00022617"/>
    </source>
</evidence>
<dbReference type="Pfam" id="PF00067">
    <property type="entry name" value="p450"/>
    <property type="match status" value="1"/>
</dbReference>
<comment type="cofactor">
    <cofactor evidence="1 8">
        <name>heme</name>
        <dbReference type="ChEBI" id="CHEBI:30413"/>
    </cofactor>
</comment>
<dbReference type="InterPro" id="IPR001128">
    <property type="entry name" value="Cyt_P450"/>
</dbReference>
<feature type="binding site" description="axial binding residue" evidence="8">
    <location>
        <position position="474"/>
    </location>
    <ligand>
        <name>heme</name>
        <dbReference type="ChEBI" id="CHEBI:30413"/>
    </ligand>
    <ligandPart>
        <name>Fe</name>
        <dbReference type="ChEBI" id="CHEBI:18248"/>
    </ligandPart>
</feature>